<proteinExistence type="predicted"/>
<reference evidence="1 2" key="1">
    <citation type="submission" date="2019-09" db="EMBL/GenBank/DDBJ databases">
        <title>A chromosome-level genome assembly of the Chinese tupelo Nyssa sinensis.</title>
        <authorList>
            <person name="Yang X."/>
            <person name="Kang M."/>
            <person name="Yang Y."/>
            <person name="Xiong H."/>
            <person name="Wang M."/>
            <person name="Zhang Z."/>
            <person name="Wang Z."/>
            <person name="Wu H."/>
            <person name="Ma T."/>
            <person name="Liu J."/>
            <person name="Xi Z."/>
        </authorList>
    </citation>
    <scope>NUCLEOTIDE SEQUENCE [LARGE SCALE GENOMIC DNA]</scope>
    <source>
        <strain evidence="1">J267</strain>
        <tissue evidence="1">Leaf</tissue>
    </source>
</reference>
<protein>
    <submittedName>
        <fullName evidence="1">Uncharacterized protein</fullName>
    </submittedName>
</protein>
<organism evidence="1 2">
    <name type="scientific">Nyssa sinensis</name>
    <dbReference type="NCBI Taxonomy" id="561372"/>
    <lineage>
        <taxon>Eukaryota</taxon>
        <taxon>Viridiplantae</taxon>
        <taxon>Streptophyta</taxon>
        <taxon>Embryophyta</taxon>
        <taxon>Tracheophyta</taxon>
        <taxon>Spermatophyta</taxon>
        <taxon>Magnoliopsida</taxon>
        <taxon>eudicotyledons</taxon>
        <taxon>Gunneridae</taxon>
        <taxon>Pentapetalae</taxon>
        <taxon>asterids</taxon>
        <taxon>Cornales</taxon>
        <taxon>Nyssaceae</taxon>
        <taxon>Nyssa</taxon>
    </lineage>
</organism>
<dbReference type="Proteomes" id="UP000325577">
    <property type="component" value="Linkage Group LG14"/>
</dbReference>
<dbReference type="EMBL" id="CM018037">
    <property type="protein sequence ID" value="KAA8539049.1"/>
    <property type="molecule type" value="Genomic_DNA"/>
</dbReference>
<sequence length="162" mass="18503">MTLPATIVIAAARPDAVVMGIVGDEDKLRKRVRKQRRLRSYTALKYYWKFCLLEELQLGAAGDFLDFPLGVPLWNNRVENSTGVMAYEDNAKRIDWQDQASNVKESESVHINDLPTTSKDKMITRYARRYFVKGIGKLVEILTKLNKLAGSAPNEEIELMRK</sequence>
<name>A0A5J5B8N0_9ASTE</name>
<accession>A0A5J5B8N0</accession>
<keyword evidence="2" id="KW-1185">Reference proteome</keyword>
<evidence type="ECO:0000313" key="1">
    <source>
        <dbReference type="EMBL" id="KAA8539049.1"/>
    </source>
</evidence>
<evidence type="ECO:0000313" key="2">
    <source>
        <dbReference type="Proteomes" id="UP000325577"/>
    </source>
</evidence>
<dbReference type="AlphaFoldDB" id="A0A5J5B8N0"/>
<gene>
    <name evidence="1" type="ORF">F0562_025741</name>
</gene>